<dbReference type="EMBL" id="CAADJE010000013">
    <property type="protein sequence ID" value="VFS59217.1"/>
    <property type="molecule type" value="Genomic_DNA"/>
</dbReference>
<protein>
    <submittedName>
        <fullName evidence="1">Microcin C ABC transporter ATP-binding protein YejF</fullName>
    </submittedName>
</protein>
<keyword evidence="1" id="KW-0067">ATP-binding</keyword>
<reference evidence="1 2" key="1">
    <citation type="submission" date="2019-03" db="EMBL/GenBank/DDBJ databases">
        <authorList>
            <consortium name="Pathogen Informatics"/>
        </authorList>
    </citation>
    <scope>NUCLEOTIDE SEQUENCE [LARGE SCALE GENOMIC DNA]</scope>
    <source>
        <strain evidence="1 2">NCTC12998</strain>
    </source>
</reference>
<keyword evidence="1" id="KW-0547">Nucleotide-binding</keyword>
<gene>
    <name evidence="1" type="ORF">NCTC12998_00986</name>
</gene>
<name>A0A485ACL5_RAOPL</name>
<proteinExistence type="predicted"/>
<dbReference type="GO" id="GO:0005524">
    <property type="term" value="F:ATP binding"/>
    <property type="evidence" value="ECO:0007669"/>
    <property type="project" value="UniProtKB-KW"/>
</dbReference>
<sequence length="47" mass="5073">MTQPLLEIDNLSIAFRQQGKTHTVVSELSLNIGRRGNPGAGGGIRLR</sequence>
<evidence type="ECO:0000313" key="2">
    <source>
        <dbReference type="Proteomes" id="UP000345637"/>
    </source>
</evidence>
<dbReference type="AlphaFoldDB" id="A0A485ACL5"/>
<dbReference type="Proteomes" id="UP000345637">
    <property type="component" value="Unassembled WGS sequence"/>
</dbReference>
<accession>A0A485ACL5</accession>
<organism evidence="1 2">
    <name type="scientific">Raoultella planticola</name>
    <name type="common">Klebsiella planticola</name>
    <dbReference type="NCBI Taxonomy" id="575"/>
    <lineage>
        <taxon>Bacteria</taxon>
        <taxon>Pseudomonadati</taxon>
        <taxon>Pseudomonadota</taxon>
        <taxon>Gammaproteobacteria</taxon>
        <taxon>Enterobacterales</taxon>
        <taxon>Enterobacteriaceae</taxon>
        <taxon>Klebsiella/Raoultella group</taxon>
        <taxon>Raoultella</taxon>
    </lineage>
</organism>
<evidence type="ECO:0000313" key="1">
    <source>
        <dbReference type="EMBL" id="VFS59217.1"/>
    </source>
</evidence>